<proteinExistence type="predicted"/>
<protein>
    <recommendedName>
        <fullName evidence="3">XRE family transcriptional regulator</fullName>
    </recommendedName>
</protein>
<dbReference type="InterPro" id="IPR010982">
    <property type="entry name" value="Lambda_DNA-bd_dom_sf"/>
</dbReference>
<dbReference type="GO" id="GO:0003677">
    <property type="term" value="F:DNA binding"/>
    <property type="evidence" value="ECO:0007669"/>
    <property type="project" value="InterPro"/>
</dbReference>
<accession>A0A098MDD9</accession>
<gene>
    <name evidence="1" type="ORF">PWYN_15420</name>
</gene>
<evidence type="ECO:0000313" key="2">
    <source>
        <dbReference type="Proteomes" id="UP000029734"/>
    </source>
</evidence>
<sequence>MYTNLSSEMERRGVTISAMSRELKMRRGTVSDKLHGKFRLHYDEALKIKRIFFSDCDMERLFSTNLELEGDETCELPNH</sequence>
<reference evidence="1 2" key="2">
    <citation type="submission" date="2014-10" db="EMBL/GenBank/DDBJ databases">
        <title>Comparative genomics of the Paenibacillus odorifer group.</title>
        <authorList>
            <person name="Tsai Y.-C."/>
            <person name="Martin N."/>
            <person name="Korlach J."/>
            <person name="Wiedmann M."/>
        </authorList>
    </citation>
    <scope>NUCLEOTIDE SEQUENCE [LARGE SCALE GENOMIC DNA]</scope>
    <source>
        <strain evidence="1 2">DSM 18334</strain>
    </source>
</reference>
<dbReference type="Gene3D" id="1.10.260.40">
    <property type="entry name" value="lambda repressor-like DNA-binding domains"/>
    <property type="match status" value="1"/>
</dbReference>
<dbReference type="OrthoDB" id="2064246at2"/>
<keyword evidence="2" id="KW-1185">Reference proteome</keyword>
<comment type="caution">
    <text evidence="1">The sequence shown here is derived from an EMBL/GenBank/DDBJ whole genome shotgun (WGS) entry which is preliminary data.</text>
</comment>
<dbReference type="AlphaFoldDB" id="A0A098MDD9"/>
<name>A0A098MDD9_9BACL</name>
<evidence type="ECO:0000313" key="1">
    <source>
        <dbReference type="EMBL" id="KGE20579.1"/>
    </source>
</evidence>
<dbReference type="SUPFAM" id="SSF47413">
    <property type="entry name" value="lambda repressor-like DNA-binding domains"/>
    <property type="match status" value="1"/>
</dbReference>
<dbReference type="STRING" id="268407.PWYN_15420"/>
<dbReference type="EMBL" id="JQCR01000002">
    <property type="protein sequence ID" value="KGE20579.1"/>
    <property type="molecule type" value="Genomic_DNA"/>
</dbReference>
<reference evidence="1 2" key="1">
    <citation type="submission" date="2014-08" db="EMBL/GenBank/DDBJ databases">
        <authorList>
            <person name="den Bakker H.C."/>
        </authorList>
    </citation>
    <scope>NUCLEOTIDE SEQUENCE [LARGE SCALE GENOMIC DNA]</scope>
    <source>
        <strain evidence="1 2">DSM 18334</strain>
    </source>
</reference>
<dbReference type="Proteomes" id="UP000029734">
    <property type="component" value="Unassembled WGS sequence"/>
</dbReference>
<organism evidence="1 2">
    <name type="scientific">Paenibacillus wynnii</name>
    <dbReference type="NCBI Taxonomy" id="268407"/>
    <lineage>
        <taxon>Bacteria</taxon>
        <taxon>Bacillati</taxon>
        <taxon>Bacillota</taxon>
        <taxon>Bacilli</taxon>
        <taxon>Bacillales</taxon>
        <taxon>Paenibacillaceae</taxon>
        <taxon>Paenibacillus</taxon>
    </lineage>
</organism>
<evidence type="ECO:0008006" key="3">
    <source>
        <dbReference type="Google" id="ProtNLM"/>
    </source>
</evidence>